<reference evidence="3 4" key="1">
    <citation type="submission" date="2019-08" db="EMBL/GenBank/DDBJ databases">
        <title>Deep-cultivation of Planctomycetes and their phenomic and genomic characterization uncovers novel biology.</title>
        <authorList>
            <person name="Wiegand S."/>
            <person name="Jogler M."/>
            <person name="Boedeker C."/>
            <person name="Pinto D."/>
            <person name="Vollmers J."/>
            <person name="Rivas-Marin E."/>
            <person name="Kohn T."/>
            <person name="Peeters S.H."/>
            <person name="Heuer A."/>
            <person name="Rast P."/>
            <person name="Oberbeckmann S."/>
            <person name="Bunk B."/>
            <person name="Jeske O."/>
            <person name="Meyerdierks A."/>
            <person name="Storesund J.E."/>
            <person name="Kallscheuer N."/>
            <person name="Luecker S."/>
            <person name="Lage O.M."/>
            <person name="Pohl T."/>
            <person name="Merkel B.J."/>
            <person name="Hornburger P."/>
            <person name="Mueller R.-W."/>
            <person name="Bruemmer F."/>
            <person name="Labrenz M."/>
            <person name="Spormann A.M."/>
            <person name="Op den Camp H."/>
            <person name="Overmann J."/>
            <person name="Amann R."/>
            <person name="Jetten M.S.M."/>
            <person name="Mascher T."/>
            <person name="Medema M.H."/>
            <person name="Devos D.P."/>
            <person name="Kaster A.-K."/>
            <person name="Ovreas L."/>
            <person name="Rohde M."/>
            <person name="Galperin M.Y."/>
            <person name="Jogler C."/>
        </authorList>
    </citation>
    <scope>NUCLEOTIDE SEQUENCE [LARGE SCALE GENOMIC DNA]</scope>
    <source>
        <strain evidence="3 4">DSM 8797</strain>
    </source>
</reference>
<evidence type="ECO:0000313" key="4">
    <source>
        <dbReference type="Proteomes" id="UP000322887"/>
    </source>
</evidence>
<dbReference type="RefSeq" id="WP_002644889.1">
    <property type="nucleotide sequence ID" value="NZ_CP042910.1"/>
</dbReference>
<feature type="region of interest" description="Disordered" evidence="1">
    <location>
        <begin position="709"/>
        <end position="737"/>
    </location>
</feature>
<accession>A0ABX5YEV0</accession>
<evidence type="ECO:0000256" key="2">
    <source>
        <dbReference type="SAM" id="Phobius"/>
    </source>
</evidence>
<evidence type="ECO:0000256" key="1">
    <source>
        <dbReference type="SAM" id="MobiDB-lite"/>
    </source>
</evidence>
<dbReference type="Pfam" id="PF22564">
    <property type="entry name" value="HAAS"/>
    <property type="match status" value="1"/>
</dbReference>
<sequence length="737" mass="83287">MNVASASLSRWKQILHTPLSHLLRGRITGPQEPLEQLDTSALPESLVEAIREIADRLDGRLRWTVAIRLAKSCSSLLREGCAAPQLVEQLSEPESIAALIRATRRTDWILNAPLPAHLWPTVERIVVNQHVKARAARQMLNRVCQTLQWQLDGGRTPEEIVTQCGDAAALSGLVYETQSLGELLDYQLSEPLMAVVLDVVQKSRLWPAEKRDVARELCAHFADGIEKGESETALIESFGSPKTAAKLIRRARLRNRPFRWRARRHATQALGILLILILVPWSVVTVRLMVARPTIKFDMVQQLDEQSRTIPREERAWPLYLQGLSMLTKVDRINSAKLDLAGMTDGPAGKNWPDMKKYLKSHSEQIDMYLQAASRPALGFINRPQANDLNEYRDLNRPYEANPAGNTDFNIYLPQADALRSNVFSLLTGGIHLAAEEGNAERCLQLLLARINVVKHYRQSGPWAIIQSTANGEAGRSAQLAAEIVETYPDLFNNRQLKVLFQKVQQMPMPPLNISETREQDVQNLLQHAYTDDGNDQGRFTIHGFQSLQTLAEGSIHDRNLLLSTIPSLVRQDPKEPERNSWIPFQVQSGFLAMQIADRKEMRRELLYLNELLSEAITNATPEAEDAYNKEYHRLMDSPELRLKYLPALLLMSPFESYTFMNLHKDSITQRAAALTILAAQMYRREHGRFPKRLQELVPAYFSEIPVDPQTGKPLSYQLKDGRPEVTAAEQAGSAEE</sequence>
<keyword evidence="2" id="KW-0812">Transmembrane</keyword>
<dbReference type="EMBL" id="CP042910">
    <property type="protein sequence ID" value="QEG14204.1"/>
    <property type="molecule type" value="Genomic_DNA"/>
</dbReference>
<evidence type="ECO:0000313" key="3">
    <source>
        <dbReference type="EMBL" id="QEG14204.1"/>
    </source>
</evidence>
<feature type="transmembrane region" description="Helical" evidence="2">
    <location>
        <begin position="269"/>
        <end position="290"/>
    </location>
</feature>
<keyword evidence="4" id="KW-1185">Reference proteome</keyword>
<dbReference type="GeneID" id="98644742"/>
<keyword evidence="2" id="KW-0472">Membrane</keyword>
<gene>
    <name evidence="3" type="ORF">GmarT_00370</name>
</gene>
<name>A0ABX5YEV0_9PLAN</name>
<organism evidence="3 4">
    <name type="scientific">Gimesia maris</name>
    <dbReference type="NCBI Taxonomy" id="122"/>
    <lineage>
        <taxon>Bacteria</taxon>
        <taxon>Pseudomonadati</taxon>
        <taxon>Planctomycetota</taxon>
        <taxon>Planctomycetia</taxon>
        <taxon>Planctomycetales</taxon>
        <taxon>Planctomycetaceae</taxon>
        <taxon>Gimesia</taxon>
    </lineage>
</organism>
<evidence type="ECO:0008006" key="5">
    <source>
        <dbReference type="Google" id="ProtNLM"/>
    </source>
</evidence>
<proteinExistence type="predicted"/>
<keyword evidence="2" id="KW-1133">Transmembrane helix</keyword>
<protein>
    <recommendedName>
        <fullName evidence="5">IcmF-related N-terminal domain-containing protein</fullName>
    </recommendedName>
</protein>
<dbReference type="Proteomes" id="UP000322887">
    <property type="component" value="Chromosome"/>
</dbReference>